<reference evidence="2 3" key="1">
    <citation type="journal article" date="2018" name="Elife">
        <title>Discovery and characterization of a prevalent human gut bacterial enzyme sufficient for the inactivation of a family of plant toxins.</title>
        <authorList>
            <person name="Koppel N."/>
            <person name="Bisanz J.E."/>
            <person name="Pandelia M.E."/>
            <person name="Turnbaugh P.J."/>
            <person name="Balskus E.P."/>
        </authorList>
    </citation>
    <scope>NUCLEOTIDE SEQUENCE [LARGE SCALE GENOMIC DNA]</scope>
    <source>
        <strain evidence="3">anaerobia AP69FAA</strain>
    </source>
</reference>
<name>A0A369LF23_9ACTN</name>
<feature type="transmembrane region" description="Helical" evidence="1">
    <location>
        <begin position="17"/>
        <end position="37"/>
    </location>
</feature>
<evidence type="ECO:0000313" key="2">
    <source>
        <dbReference type="EMBL" id="RDB56608.1"/>
    </source>
</evidence>
<sequence length="90" mass="9130">MNAATNVKQIQGNHTPITMLVGFVALLAIAIAVCAIASSATASLTGFTLVAAQTPAISLAWFGSTVAPLLGEFVVLFAIAAGLTYLVSHK</sequence>
<accession>A0A369LF23</accession>
<keyword evidence="3" id="KW-1185">Reference proteome</keyword>
<evidence type="ECO:0000313" key="3">
    <source>
        <dbReference type="Proteomes" id="UP000253792"/>
    </source>
</evidence>
<dbReference type="AlphaFoldDB" id="A0A369LF23"/>
<dbReference type="Proteomes" id="UP000253792">
    <property type="component" value="Unassembled WGS sequence"/>
</dbReference>
<gene>
    <name evidence="2" type="ORF">C1880_02230</name>
</gene>
<keyword evidence="1" id="KW-0472">Membrane</keyword>
<dbReference type="EMBL" id="PPTP01000002">
    <property type="protein sequence ID" value="RDB56608.1"/>
    <property type="molecule type" value="Genomic_DNA"/>
</dbReference>
<proteinExistence type="predicted"/>
<comment type="caution">
    <text evidence="2">The sequence shown here is derived from an EMBL/GenBank/DDBJ whole genome shotgun (WGS) entry which is preliminary data.</text>
</comment>
<evidence type="ECO:0000256" key="1">
    <source>
        <dbReference type="SAM" id="Phobius"/>
    </source>
</evidence>
<dbReference type="RefSeq" id="WP_114620131.1">
    <property type="nucleotide sequence ID" value="NZ_CALLUE010000050.1"/>
</dbReference>
<organism evidence="2 3">
    <name type="scientific">Senegalimassilia anaerobia</name>
    <dbReference type="NCBI Taxonomy" id="1473216"/>
    <lineage>
        <taxon>Bacteria</taxon>
        <taxon>Bacillati</taxon>
        <taxon>Actinomycetota</taxon>
        <taxon>Coriobacteriia</taxon>
        <taxon>Coriobacteriales</taxon>
        <taxon>Coriobacteriaceae</taxon>
        <taxon>Senegalimassilia</taxon>
    </lineage>
</organism>
<keyword evidence="1" id="KW-1133">Transmembrane helix</keyword>
<keyword evidence="1" id="KW-0812">Transmembrane</keyword>
<protein>
    <submittedName>
        <fullName evidence="2">Uncharacterized protein</fullName>
    </submittedName>
</protein>